<accession>A0A4Q0I492</accession>
<protein>
    <submittedName>
        <fullName evidence="8">RNA polymerase sigma factor</fullName>
    </submittedName>
</protein>
<dbReference type="NCBIfam" id="TIGR02937">
    <property type="entry name" value="sigma70-ECF"/>
    <property type="match status" value="1"/>
</dbReference>
<dbReference type="SUPFAM" id="SSF88659">
    <property type="entry name" value="Sigma3 and sigma4 domains of RNA polymerase sigma factors"/>
    <property type="match status" value="1"/>
</dbReference>
<sequence length="164" mass="19576">MKKEFDEIYRLYVNDVYRFLISITGDEKIAEELTQETFYRALRGIDKFKGNCKMSVWLCQIAKNLYYSYSKKEKANYKQELNETLHTDTEIDERVITSQNNISLHKILHSIEEPYKEVFSLKVFAELSYRQISEIFGKSEAWARVTYYRAKEKIKSLYMESEGL</sequence>
<evidence type="ECO:0000256" key="1">
    <source>
        <dbReference type="ARBA" id="ARBA00010641"/>
    </source>
</evidence>
<gene>
    <name evidence="8" type="ORF">EFD62_11255</name>
</gene>
<feature type="domain" description="RNA polymerase sigma factor 70 region 4 type 2" evidence="7">
    <location>
        <begin position="104"/>
        <end position="154"/>
    </location>
</feature>
<dbReference type="OrthoDB" id="9795666at2"/>
<evidence type="ECO:0000259" key="6">
    <source>
        <dbReference type="Pfam" id="PF04542"/>
    </source>
</evidence>
<evidence type="ECO:0000256" key="3">
    <source>
        <dbReference type="ARBA" id="ARBA00023082"/>
    </source>
</evidence>
<evidence type="ECO:0000256" key="2">
    <source>
        <dbReference type="ARBA" id="ARBA00023015"/>
    </source>
</evidence>
<reference evidence="9" key="1">
    <citation type="submission" date="2018-11" db="EMBL/GenBank/DDBJ databases">
        <title>Genome sequencing of a novel mesophilic and cellulolytic organism within the genus Hungateiclostridium.</title>
        <authorList>
            <person name="Rettenmaier R."/>
            <person name="Liebl W."/>
            <person name="Zverlov V."/>
        </authorList>
    </citation>
    <scope>NUCLEOTIDE SEQUENCE [LARGE SCALE GENOMIC DNA]</scope>
    <source>
        <strain evidence="9">N2K1</strain>
    </source>
</reference>
<proteinExistence type="inferred from homology"/>
<keyword evidence="4" id="KW-0238">DNA-binding</keyword>
<comment type="similarity">
    <text evidence="1">Belongs to the sigma-70 factor family. ECF subfamily.</text>
</comment>
<dbReference type="InterPro" id="IPR013325">
    <property type="entry name" value="RNA_pol_sigma_r2"/>
</dbReference>
<organism evidence="8 9">
    <name type="scientific">Acetivibrio mesophilus</name>
    <dbReference type="NCBI Taxonomy" id="2487273"/>
    <lineage>
        <taxon>Bacteria</taxon>
        <taxon>Bacillati</taxon>
        <taxon>Bacillota</taxon>
        <taxon>Clostridia</taxon>
        <taxon>Eubacteriales</taxon>
        <taxon>Oscillospiraceae</taxon>
        <taxon>Acetivibrio</taxon>
    </lineage>
</organism>
<dbReference type="EMBL" id="RLII01000015">
    <property type="protein sequence ID" value="RXE58597.1"/>
    <property type="molecule type" value="Genomic_DNA"/>
</dbReference>
<evidence type="ECO:0000313" key="8">
    <source>
        <dbReference type="EMBL" id="RXE58597.1"/>
    </source>
</evidence>
<dbReference type="GO" id="GO:0003677">
    <property type="term" value="F:DNA binding"/>
    <property type="evidence" value="ECO:0007669"/>
    <property type="project" value="UniProtKB-KW"/>
</dbReference>
<dbReference type="InterPro" id="IPR013249">
    <property type="entry name" value="RNA_pol_sigma70_r4_t2"/>
</dbReference>
<dbReference type="GO" id="GO:0006352">
    <property type="term" value="P:DNA-templated transcription initiation"/>
    <property type="evidence" value="ECO:0007669"/>
    <property type="project" value="InterPro"/>
</dbReference>
<keyword evidence="3" id="KW-0731">Sigma factor</keyword>
<evidence type="ECO:0000313" key="9">
    <source>
        <dbReference type="Proteomes" id="UP000289166"/>
    </source>
</evidence>
<dbReference type="GO" id="GO:0016987">
    <property type="term" value="F:sigma factor activity"/>
    <property type="evidence" value="ECO:0007669"/>
    <property type="project" value="UniProtKB-KW"/>
</dbReference>
<dbReference type="InterPro" id="IPR039425">
    <property type="entry name" value="RNA_pol_sigma-70-like"/>
</dbReference>
<evidence type="ECO:0000256" key="4">
    <source>
        <dbReference type="ARBA" id="ARBA00023125"/>
    </source>
</evidence>
<dbReference type="PANTHER" id="PTHR43133:SF52">
    <property type="entry name" value="ECF RNA POLYMERASE SIGMA FACTOR SIGL"/>
    <property type="match status" value="1"/>
</dbReference>
<keyword evidence="5" id="KW-0804">Transcription</keyword>
<keyword evidence="2" id="KW-0805">Transcription regulation</keyword>
<keyword evidence="9" id="KW-1185">Reference proteome</keyword>
<dbReference type="InterPro" id="IPR036388">
    <property type="entry name" value="WH-like_DNA-bd_sf"/>
</dbReference>
<evidence type="ECO:0000259" key="7">
    <source>
        <dbReference type="Pfam" id="PF08281"/>
    </source>
</evidence>
<dbReference type="InterPro" id="IPR013324">
    <property type="entry name" value="RNA_pol_sigma_r3/r4-like"/>
</dbReference>
<dbReference type="Proteomes" id="UP000289166">
    <property type="component" value="Unassembled WGS sequence"/>
</dbReference>
<name>A0A4Q0I492_9FIRM</name>
<dbReference type="Pfam" id="PF08281">
    <property type="entry name" value="Sigma70_r4_2"/>
    <property type="match status" value="1"/>
</dbReference>
<dbReference type="InterPro" id="IPR014284">
    <property type="entry name" value="RNA_pol_sigma-70_dom"/>
</dbReference>
<dbReference type="Pfam" id="PF04542">
    <property type="entry name" value="Sigma70_r2"/>
    <property type="match status" value="1"/>
</dbReference>
<feature type="domain" description="RNA polymerase sigma-70 region 2" evidence="6">
    <location>
        <begin position="8"/>
        <end position="74"/>
    </location>
</feature>
<dbReference type="PANTHER" id="PTHR43133">
    <property type="entry name" value="RNA POLYMERASE ECF-TYPE SIGMA FACTO"/>
    <property type="match status" value="1"/>
</dbReference>
<dbReference type="InterPro" id="IPR007627">
    <property type="entry name" value="RNA_pol_sigma70_r2"/>
</dbReference>
<comment type="caution">
    <text evidence="8">The sequence shown here is derived from an EMBL/GenBank/DDBJ whole genome shotgun (WGS) entry which is preliminary data.</text>
</comment>
<dbReference type="RefSeq" id="WP_128706147.1">
    <property type="nucleotide sequence ID" value="NZ_RLII01000015.1"/>
</dbReference>
<dbReference type="SUPFAM" id="SSF88946">
    <property type="entry name" value="Sigma2 domain of RNA polymerase sigma factors"/>
    <property type="match status" value="1"/>
</dbReference>
<dbReference type="AlphaFoldDB" id="A0A4Q0I492"/>
<evidence type="ECO:0000256" key="5">
    <source>
        <dbReference type="ARBA" id="ARBA00023163"/>
    </source>
</evidence>
<dbReference type="Gene3D" id="1.10.1740.10">
    <property type="match status" value="1"/>
</dbReference>
<dbReference type="Gene3D" id="1.10.10.10">
    <property type="entry name" value="Winged helix-like DNA-binding domain superfamily/Winged helix DNA-binding domain"/>
    <property type="match status" value="1"/>
</dbReference>